<keyword evidence="8" id="KW-1133">Transmembrane helix</keyword>
<comment type="similarity">
    <text evidence="3 10">Belongs to the FliL family.</text>
</comment>
<evidence type="ECO:0000256" key="5">
    <source>
        <dbReference type="ARBA" id="ARBA00022500"/>
    </source>
</evidence>
<dbReference type="GO" id="GO:0006935">
    <property type="term" value="P:chemotaxis"/>
    <property type="evidence" value="ECO:0007669"/>
    <property type="project" value="UniProtKB-KW"/>
</dbReference>
<keyword evidence="7 10" id="KW-0283">Flagellar rotation</keyword>
<organism evidence="11 12">
    <name type="scientific">Pseudoprimorskyibacter insulae</name>
    <dbReference type="NCBI Taxonomy" id="1695997"/>
    <lineage>
        <taxon>Bacteria</taxon>
        <taxon>Pseudomonadati</taxon>
        <taxon>Pseudomonadota</taxon>
        <taxon>Alphaproteobacteria</taxon>
        <taxon>Rhodobacterales</taxon>
        <taxon>Paracoccaceae</taxon>
        <taxon>Pseudoprimorskyibacter</taxon>
    </lineage>
</organism>
<keyword evidence="6" id="KW-0812">Transmembrane</keyword>
<evidence type="ECO:0000256" key="9">
    <source>
        <dbReference type="ARBA" id="ARBA00023136"/>
    </source>
</evidence>
<evidence type="ECO:0000256" key="2">
    <source>
        <dbReference type="ARBA" id="ARBA00004162"/>
    </source>
</evidence>
<keyword evidence="4" id="KW-1003">Cell membrane</keyword>
<gene>
    <name evidence="11" type="ORF">PRI8871_03041</name>
</gene>
<evidence type="ECO:0000256" key="8">
    <source>
        <dbReference type="ARBA" id="ARBA00022989"/>
    </source>
</evidence>
<keyword evidence="9 10" id="KW-0472">Membrane</keyword>
<evidence type="ECO:0000256" key="6">
    <source>
        <dbReference type="ARBA" id="ARBA00022692"/>
    </source>
</evidence>
<dbReference type="GO" id="GO:0071973">
    <property type="term" value="P:bacterial-type flagellum-dependent cell motility"/>
    <property type="evidence" value="ECO:0007669"/>
    <property type="project" value="InterPro"/>
</dbReference>
<comment type="function">
    <text evidence="1 10">Controls the rotational direction of flagella during chemotaxis.</text>
</comment>
<dbReference type="OrthoDB" id="7864548at2"/>
<dbReference type="GO" id="GO:0005886">
    <property type="term" value="C:plasma membrane"/>
    <property type="evidence" value="ECO:0007669"/>
    <property type="project" value="UniProtKB-SubCell"/>
</dbReference>
<reference evidence="12" key="1">
    <citation type="submission" date="2018-03" db="EMBL/GenBank/DDBJ databases">
        <authorList>
            <person name="Rodrigo-Torres L."/>
            <person name="Arahal R. D."/>
            <person name="Lucena T."/>
        </authorList>
    </citation>
    <scope>NUCLEOTIDE SEQUENCE [LARGE SCALE GENOMIC DNA]</scope>
    <source>
        <strain evidence="12">CECT 8871</strain>
    </source>
</reference>
<keyword evidence="12" id="KW-1185">Reference proteome</keyword>
<evidence type="ECO:0000256" key="3">
    <source>
        <dbReference type="ARBA" id="ARBA00008281"/>
    </source>
</evidence>
<evidence type="ECO:0000256" key="1">
    <source>
        <dbReference type="ARBA" id="ARBA00002254"/>
    </source>
</evidence>
<name>A0A2R8AZD9_9RHOB</name>
<dbReference type="Pfam" id="PF03748">
    <property type="entry name" value="FliL"/>
    <property type="match status" value="1"/>
</dbReference>
<proteinExistence type="inferred from homology"/>
<evidence type="ECO:0000256" key="10">
    <source>
        <dbReference type="RuleBase" id="RU364125"/>
    </source>
</evidence>
<dbReference type="GO" id="GO:0009425">
    <property type="term" value="C:bacterial-type flagellum basal body"/>
    <property type="evidence" value="ECO:0007669"/>
    <property type="project" value="InterPro"/>
</dbReference>
<protein>
    <recommendedName>
        <fullName evidence="10">Flagellar protein FliL</fullName>
    </recommendedName>
</protein>
<dbReference type="InterPro" id="IPR005503">
    <property type="entry name" value="FliL"/>
</dbReference>
<dbReference type="EMBL" id="OMOJ01000007">
    <property type="protein sequence ID" value="SPF81219.1"/>
    <property type="molecule type" value="Genomic_DNA"/>
</dbReference>
<dbReference type="AlphaFoldDB" id="A0A2R8AZD9"/>
<keyword evidence="5 10" id="KW-0145">Chemotaxis</keyword>
<comment type="subcellular location">
    <subcellularLocation>
        <location evidence="10">Cell inner membrane</location>
    </subcellularLocation>
    <subcellularLocation>
        <location evidence="2">Cell membrane</location>
        <topology evidence="2">Single-pass membrane protein</topology>
    </subcellularLocation>
</comment>
<dbReference type="RefSeq" id="WP_108887068.1">
    <property type="nucleotide sequence ID" value="NZ_OMOJ01000007.1"/>
</dbReference>
<evidence type="ECO:0000256" key="4">
    <source>
        <dbReference type="ARBA" id="ARBA00022475"/>
    </source>
</evidence>
<keyword evidence="10" id="KW-0997">Cell inner membrane</keyword>
<accession>A0A2R8AZD9</accession>
<evidence type="ECO:0000313" key="11">
    <source>
        <dbReference type="EMBL" id="SPF81219.1"/>
    </source>
</evidence>
<dbReference type="Proteomes" id="UP000244904">
    <property type="component" value="Unassembled WGS sequence"/>
</dbReference>
<evidence type="ECO:0000313" key="12">
    <source>
        <dbReference type="Proteomes" id="UP000244904"/>
    </source>
</evidence>
<evidence type="ECO:0000256" key="7">
    <source>
        <dbReference type="ARBA" id="ARBA00022779"/>
    </source>
</evidence>
<sequence length="165" mass="18131">MKFLIPILMGGVGVAGGVGANLYLAPSHEPEAAVECVAPAADAHAEMPEPTIQAEDLANREFVKMSSQFIVPVITEEKVGALMVMAIALEMEKGHTELVYEREPKLRDVFLQVMFDQATVGRFNGRFASTRNLEPLRDELRTVARQILGSHVMDVLITEIARQDV</sequence>